<dbReference type="PROSITE" id="PS00324">
    <property type="entry name" value="ASPARTOKINASE"/>
    <property type="match status" value="1"/>
</dbReference>
<dbReference type="UniPathway" id="UPA00034">
    <property type="reaction ID" value="UER00015"/>
</dbReference>
<dbReference type="InterPro" id="IPR001048">
    <property type="entry name" value="Asp/Glu/Uridylate_kinase"/>
</dbReference>
<keyword evidence="7 15" id="KW-0808">Transferase</keyword>
<sequence length="410" mass="43894">MKIVVQKFGGTSVRDESARTQAIKHIQAAKDEGYKVVVVVSAMGRLPDPYATDALLTLVDYPNHAISNREYDLLLSCGEVLSAVVFSNQLKKSGVSSTALTGVQAGFITTNDFTQAKIVEMDTTRLVRELETVDVVVVTGFQGQTREGDITTLGRGGSDTSAAALGASLNADYVDIFTDVDGIKTADPRIVPGARTLDVVTYNEIVNLAYQGAKVVHPRAVEIAMQGKVPLRVRSTHATDVGTLVTGAIDQALGRDINDRLITGIAHITGIAQIKIETDSDIETLHADVFGALADAGISVDFINMFPGGLRFTVPDLLSDKAIHIIQALGYYPVKTTHCAKVSVVGAGMTGVPGVTARIVRSLKKKKIDILQSADSHTTIWVLVKESDVCEAVNALHDAFELTEKSWLQH</sequence>
<dbReference type="Pfam" id="PF00696">
    <property type="entry name" value="AA_kinase"/>
    <property type="match status" value="1"/>
</dbReference>
<keyword evidence="12" id="KW-0457">Lysine biosynthesis</keyword>
<dbReference type="EC" id="2.7.2.4" evidence="15"/>
<dbReference type="GO" id="GO:0004072">
    <property type="term" value="F:aspartate kinase activity"/>
    <property type="evidence" value="ECO:0007669"/>
    <property type="project" value="UniProtKB-EC"/>
</dbReference>
<dbReference type="UniPathway" id="UPA00051">
    <property type="reaction ID" value="UER00462"/>
</dbReference>
<dbReference type="InterPro" id="IPR036393">
    <property type="entry name" value="AceGlu_kinase-like_sf"/>
</dbReference>
<dbReference type="GO" id="GO:0009090">
    <property type="term" value="P:homoserine biosynthetic process"/>
    <property type="evidence" value="ECO:0007669"/>
    <property type="project" value="TreeGrafter"/>
</dbReference>
<reference evidence="20 21" key="1">
    <citation type="submission" date="2016-10" db="EMBL/GenBank/DDBJ databases">
        <authorList>
            <person name="de Groot N.N."/>
        </authorList>
    </citation>
    <scope>NUCLEOTIDE SEQUENCE [LARGE SCALE GENOMIC DNA]</scope>
    <source>
        <strain evidence="20 21">DSM 17074</strain>
    </source>
</reference>
<dbReference type="SUPFAM" id="SSF55021">
    <property type="entry name" value="ACT-like"/>
    <property type="match status" value="2"/>
</dbReference>
<keyword evidence="10 14" id="KW-0067">ATP-binding</keyword>
<feature type="binding site" evidence="14">
    <location>
        <position position="189"/>
    </location>
    <ligand>
        <name>ATP</name>
        <dbReference type="ChEBI" id="CHEBI:30616"/>
    </ligand>
</feature>
<dbReference type="UniPathway" id="UPA00050">
    <property type="reaction ID" value="UER00461"/>
</dbReference>
<reference evidence="19 22" key="2">
    <citation type="submission" date="2019-07" db="EMBL/GenBank/DDBJ databases">
        <title>Whole genome shotgun sequence of Halolactibacillus miurensis NBRC 100873.</title>
        <authorList>
            <person name="Hosoyama A."/>
            <person name="Uohara A."/>
            <person name="Ohji S."/>
            <person name="Ichikawa N."/>
        </authorList>
    </citation>
    <scope>NUCLEOTIDE SEQUENCE [LARGE SCALE GENOMIC DNA]</scope>
    <source>
        <strain evidence="19 22">NBRC 100873</strain>
    </source>
</reference>
<keyword evidence="8 14" id="KW-0547">Nucleotide-binding</keyword>
<dbReference type="PANTHER" id="PTHR21499:SF3">
    <property type="entry name" value="ASPARTOKINASE"/>
    <property type="match status" value="1"/>
</dbReference>
<keyword evidence="11" id="KW-0220">Diaminopimelate biosynthesis</keyword>
<dbReference type="EMBL" id="FPAI01000004">
    <property type="protein sequence ID" value="SFS51529.1"/>
    <property type="molecule type" value="Genomic_DNA"/>
</dbReference>
<evidence type="ECO:0000313" key="22">
    <source>
        <dbReference type="Proteomes" id="UP000321773"/>
    </source>
</evidence>
<dbReference type="Proteomes" id="UP000199139">
    <property type="component" value="Unassembled WGS sequence"/>
</dbReference>
<comment type="pathway">
    <text evidence="4 16">Amino-acid biosynthesis; L-threonine biosynthesis; L-threonine from L-aspartate: step 1/5.</text>
</comment>
<evidence type="ECO:0000256" key="13">
    <source>
        <dbReference type="ARBA" id="ARBA00047872"/>
    </source>
</evidence>
<evidence type="ECO:0000256" key="2">
    <source>
        <dbReference type="ARBA" id="ARBA00004766"/>
    </source>
</evidence>
<comment type="similarity">
    <text evidence="5 15">Belongs to the aspartokinase family.</text>
</comment>
<dbReference type="GO" id="GO:0019877">
    <property type="term" value="P:diaminopimelate biosynthetic process"/>
    <property type="evidence" value="ECO:0007669"/>
    <property type="project" value="UniProtKB-KW"/>
</dbReference>
<dbReference type="InterPro" id="IPR045865">
    <property type="entry name" value="ACT-like_dom_sf"/>
</dbReference>
<feature type="binding site" evidence="14">
    <location>
        <position position="52"/>
    </location>
    <ligand>
        <name>substrate</name>
    </ligand>
</feature>
<feature type="binding site" evidence="14">
    <location>
        <begin position="7"/>
        <end position="10"/>
    </location>
    <ligand>
        <name>ATP</name>
        <dbReference type="ChEBI" id="CHEBI:30616"/>
    </ligand>
</feature>
<evidence type="ECO:0000256" key="5">
    <source>
        <dbReference type="ARBA" id="ARBA00010122"/>
    </source>
</evidence>
<dbReference type="Gene3D" id="3.40.1160.10">
    <property type="entry name" value="Acetylglutamate kinase-like"/>
    <property type="match status" value="1"/>
</dbReference>
<dbReference type="InterPro" id="IPR018042">
    <property type="entry name" value="Aspartate_kinase_CS"/>
</dbReference>
<dbReference type="GO" id="GO:0005829">
    <property type="term" value="C:cytosol"/>
    <property type="evidence" value="ECO:0007669"/>
    <property type="project" value="TreeGrafter"/>
</dbReference>
<comment type="pathway">
    <text evidence="2 16">Amino-acid biosynthesis; L-lysine biosynthesis via DAP pathway; (S)-tetrahydrodipicolinate from L-aspartate: step 1/4.</text>
</comment>
<dbReference type="NCBIfam" id="TIGR00657">
    <property type="entry name" value="asp_kinases"/>
    <property type="match status" value="1"/>
</dbReference>
<dbReference type="GO" id="GO:0009088">
    <property type="term" value="P:threonine biosynthetic process"/>
    <property type="evidence" value="ECO:0007669"/>
    <property type="project" value="UniProtKB-UniPathway"/>
</dbReference>
<dbReference type="FunFam" id="3.40.1160.10:FF:000002">
    <property type="entry name" value="Aspartokinase"/>
    <property type="match status" value="1"/>
</dbReference>
<dbReference type="InterPro" id="IPR027795">
    <property type="entry name" value="CASTOR_ACT_dom"/>
</dbReference>
<feature type="domain" description="Aspartate/glutamate/uridylate kinase" evidence="17">
    <location>
        <begin position="2"/>
        <end position="235"/>
    </location>
</feature>
<dbReference type="RefSeq" id="WP_089853065.1">
    <property type="nucleotide sequence ID" value="NZ_BJWJ01000003.1"/>
</dbReference>
<dbReference type="OrthoDB" id="9799110at2"/>
<evidence type="ECO:0000256" key="4">
    <source>
        <dbReference type="ARBA" id="ARBA00005139"/>
    </source>
</evidence>
<evidence type="ECO:0000256" key="6">
    <source>
        <dbReference type="ARBA" id="ARBA00022605"/>
    </source>
</evidence>
<organism evidence="20 21">
    <name type="scientific">Halolactibacillus miurensis</name>
    <dbReference type="NCBI Taxonomy" id="306541"/>
    <lineage>
        <taxon>Bacteria</taxon>
        <taxon>Bacillati</taxon>
        <taxon>Bacillota</taxon>
        <taxon>Bacilli</taxon>
        <taxon>Bacillales</taxon>
        <taxon>Bacillaceae</taxon>
        <taxon>Halolactibacillus</taxon>
    </lineage>
</organism>
<evidence type="ECO:0000256" key="9">
    <source>
        <dbReference type="ARBA" id="ARBA00022777"/>
    </source>
</evidence>
<evidence type="ECO:0000256" key="15">
    <source>
        <dbReference type="RuleBase" id="RU003448"/>
    </source>
</evidence>
<protein>
    <recommendedName>
        <fullName evidence="15">Aspartokinase</fullName>
        <ecNumber evidence="15">2.7.2.4</ecNumber>
    </recommendedName>
</protein>
<dbReference type="SUPFAM" id="SSF53633">
    <property type="entry name" value="Carbamate kinase-like"/>
    <property type="match status" value="1"/>
</dbReference>
<dbReference type="GO" id="GO:0005524">
    <property type="term" value="F:ATP binding"/>
    <property type="evidence" value="ECO:0007669"/>
    <property type="project" value="UniProtKB-KW"/>
</dbReference>
<evidence type="ECO:0000259" key="17">
    <source>
        <dbReference type="Pfam" id="PF00696"/>
    </source>
</evidence>
<dbReference type="Proteomes" id="UP000321773">
    <property type="component" value="Unassembled WGS sequence"/>
</dbReference>
<evidence type="ECO:0000256" key="11">
    <source>
        <dbReference type="ARBA" id="ARBA00022915"/>
    </source>
</evidence>
<comment type="function">
    <text evidence="1">Catalyzes the phosphorylation of the beta-carboxyl group of aspartic acid with ATP to yield 4-phospho-L-aspartate, which is involved in the branched biosynthetic pathway leading to the biosynthesis of amino acids threonine, isoleucine and methionine.</text>
</comment>
<accession>A0A1I6QGB3</accession>
<evidence type="ECO:0000256" key="16">
    <source>
        <dbReference type="RuleBase" id="RU004249"/>
    </source>
</evidence>
<keyword evidence="22" id="KW-1185">Reference proteome</keyword>
<evidence type="ECO:0000313" key="20">
    <source>
        <dbReference type="EMBL" id="SFS51529.1"/>
    </source>
</evidence>
<dbReference type="Gene3D" id="3.30.2130.10">
    <property type="entry name" value="VC0802-like"/>
    <property type="match status" value="1"/>
</dbReference>
<evidence type="ECO:0000313" key="21">
    <source>
        <dbReference type="Proteomes" id="UP000199139"/>
    </source>
</evidence>
<dbReference type="InterPro" id="IPR001341">
    <property type="entry name" value="Asp_kinase"/>
</dbReference>
<dbReference type="PANTHER" id="PTHR21499">
    <property type="entry name" value="ASPARTATE KINASE"/>
    <property type="match status" value="1"/>
</dbReference>
<proteinExistence type="inferred from homology"/>
<dbReference type="NCBIfam" id="NF006068">
    <property type="entry name" value="PRK08210.1"/>
    <property type="match status" value="1"/>
</dbReference>
<evidence type="ECO:0000259" key="18">
    <source>
        <dbReference type="Pfam" id="PF13840"/>
    </source>
</evidence>
<dbReference type="STRING" id="306541.SAMN05421668_104138"/>
<dbReference type="Pfam" id="PF13840">
    <property type="entry name" value="ACT_7"/>
    <property type="match status" value="1"/>
</dbReference>
<keyword evidence="6 16" id="KW-0028">Amino-acid biosynthesis</keyword>
<evidence type="ECO:0000256" key="10">
    <source>
        <dbReference type="ARBA" id="ARBA00022840"/>
    </source>
</evidence>
<feature type="binding site" evidence="14">
    <location>
        <position position="79"/>
    </location>
    <ligand>
        <name>substrate</name>
    </ligand>
</feature>
<comment type="catalytic activity">
    <reaction evidence="13 15">
        <text>L-aspartate + ATP = 4-phospho-L-aspartate + ADP</text>
        <dbReference type="Rhea" id="RHEA:23776"/>
        <dbReference type="ChEBI" id="CHEBI:29991"/>
        <dbReference type="ChEBI" id="CHEBI:30616"/>
        <dbReference type="ChEBI" id="CHEBI:57535"/>
        <dbReference type="ChEBI" id="CHEBI:456216"/>
        <dbReference type="EC" id="2.7.2.4"/>
    </reaction>
</comment>
<evidence type="ECO:0000256" key="3">
    <source>
        <dbReference type="ARBA" id="ARBA00004986"/>
    </source>
</evidence>
<comment type="pathway">
    <text evidence="3 16">Amino-acid biosynthesis; L-methionine biosynthesis via de novo pathway; L-homoserine from L-aspartate: step 1/3.</text>
</comment>
<name>A0A1I6QGB3_9BACI</name>
<evidence type="ECO:0000313" key="19">
    <source>
        <dbReference type="EMBL" id="GEM03383.1"/>
    </source>
</evidence>
<dbReference type="EMBL" id="BJWJ01000003">
    <property type="protein sequence ID" value="GEM03383.1"/>
    <property type="molecule type" value="Genomic_DNA"/>
</dbReference>
<evidence type="ECO:0000256" key="8">
    <source>
        <dbReference type="ARBA" id="ARBA00022741"/>
    </source>
</evidence>
<dbReference type="AlphaFoldDB" id="A0A1I6QGB3"/>
<evidence type="ECO:0000256" key="14">
    <source>
        <dbReference type="PIRSR" id="PIRSR000726-1"/>
    </source>
</evidence>
<gene>
    <name evidence="19" type="primary">dapG</name>
    <name evidence="19" type="ORF">HMI01_03710</name>
    <name evidence="20" type="ORF">SAMN05421668_104138</name>
</gene>
<feature type="binding site" evidence="14">
    <location>
        <begin position="214"/>
        <end position="215"/>
    </location>
    <ligand>
        <name>ATP</name>
        <dbReference type="ChEBI" id="CHEBI:30616"/>
    </ligand>
</feature>
<dbReference type="NCBIfam" id="TIGR00656">
    <property type="entry name" value="asp_kin_monofn"/>
    <property type="match status" value="1"/>
</dbReference>
<dbReference type="InterPro" id="IPR005260">
    <property type="entry name" value="Asp_kin_monofn"/>
</dbReference>
<evidence type="ECO:0000256" key="7">
    <source>
        <dbReference type="ARBA" id="ARBA00022679"/>
    </source>
</evidence>
<evidence type="ECO:0000256" key="12">
    <source>
        <dbReference type="ARBA" id="ARBA00023154"/>
    </source>
</evidence>
<dbReference type="PIRSF" id="PIRSF000726">
    <property type="entry name" value="Asp_kin"/>
    <property type="match status" value="1"/>
</dbReference>
<feature type="domain" description="CASTOR ACT" evidence="18">
    <location>
        <begin position="337"/>
        <end position="398"/>
    </location>
</feature>
<evidence type="ECO:0000256" key="1">
    <source>
        <dbReference type="ARBA" id="ARBA00003121"/>
    </source>
</evidence>
<feature type="binding site" evidence="14">
    <location>
        <begin position="178"/>
        <end position="179"/>
    </location>
    <ligand>
        <name>ATP</name>
        <dbReference type="ChEBI" id="CHEBI:30616"/>
    </ligand>
</feature>
<keyword evidence="9 15" id="KW-0418">Kinase</keyword>
<dbReference type="GO" id="GO:0009089">
    <property type="term" value="P:lysine biosynthetic process via diaminopimelate"/>
    <property type="evidence" value="ECO:0007669"/>
    <property type="project" value="UniProtKB-UniPathway"/>
</dbReference>